<protein>
    <submittedName>
        <fullName evidence="2">Uncharacterized protein</fullName>
    </submittedName>
</protein>
<keyword evidence="3" id="KW-1185">Reference proteome</keyword>
<name>A0A7N1A2S7_KALFE</name>
<organism evidence="2 3">
    <name type="scientific">Kalanchoe fedtschenkoi</name>
    <name type="common">Lavender scallops</name>
    <name type="synonym">South American air plant</name>
    <dbReference type="NCBI Taxonomy" id="63787"/>
    <lineage>
        <taxon>Eukaryota</taxon>
        <taxon>Viridiplantae</taxon>
        <taxon>Streptophyta</taxon>
        <taxon>Embryophyta</taxon>
        <taxon>Tracheophyta</taxon>
        <taxon>Spermatophyta</taxon>
        <taxon>Magnoliopsida</taxon>
        <taxon>eudicotyledons</taxon>
        <taxon>Gunneridae</taxon>
        <taxon>Pentapetalae</taxon>
        <taxon>Saxifragales</taxon>
        <taxon>Crassulaceae</taxon>
        <taxon>Kalanchoe</taxon>
    </lineage>
</organism>
<evidence type="ECO:0000313" key="3">
    <source>
        <dbReference type="Proteomes" id="UP000594263"/>
    </source>
</evidence>
<accession>A0A7N1A2S7</accession>
<dbReference type="EnsemblPlants" id="Kaladp0082s0218.1.v1.1">
    <property type="protein sequence ID" value="Kaladp0082s0218.1.v1.1"/>
    <property type="gene ID" value="Kaladp0082s0218.v1.1"/>
</dbReference>
<sequence>MIFSIKSKLPDTCLEISDGLGCSASMDSLYSTASSCDLEFGNGSHNHRPKFVGCLMTSVNLRRRLHHGDIDGKRSEHLDSSPFHDATDQPLLANDQGSGDDDDFDERKKEELQWSFLFSDVISQWTQFLGEHFF</sequence>
<dbReference type="Gramene" id="Kaladp0082s0218.1.v1.1">
    <property type="protein sequence ID" value="Kaladp0082s0218.1.v1.1"/>
    <property type="gene ID" value="Kaladp0082s0218.v1.1"/>
</dbReference>
<proteinExistence type="predicted"/>
<dbReference type="AlphaFoldDB" id="A0A7N1A2S7"/>
<dbReference type="Proteomes" id="UP000594263">
    <property type="component" value="Unplaced"/>
</dbReference>
<reference evidence="2" key="1">
    <citation type="submission" date="2021-01" db="UniProtKB">
        <authorList>
            <consortium name="EnsemblPlants"/>
        </authorList>
    </citation>
    <scope>IDENTIFICATION</scope>
</reference>
<evidence type="ECO:0000313" key="2">
    <source>
        <dbReference type="EnsemblPlants" id="Kaladp0082s0218.1.v1.1"/>
    </source>
</evidence>
<feature type="region of interest" description="Disordered" evidence="1">
    <location>
        <begin position="72"/>
        <end position="107"/>
    </location>
</feature>
<evidence type="ECO:0000256" key="1">
    <source>
        <dbReference type="SAM" id="MobiDB-lite"/>
    </source>
</evidence>